<dbReference type="AlphaFoldDB" id="A0A195CMP2"/>
<evidence type="ECO:0000313" key="1">
    <source>
        <dbReference type="EMBL" id="KYN01354.1"/>
    </source>
</evidence>
<dbReference type="Proteomes" id="UP000078542">
    <property type="component" value="Unassembled WGS sequence"/>
</dbReference>
<reference evidence="1 2" key="1">
    <citation type="submission" date="2016-03" db="EMBL/GenBank/DDBJ databases">
        <title>Cyphomyrmex costatus WGS genome.</title>
        <authorList>
            <person name="Nygaard S."/>
            <person name="Hu H."/>
            <person name="Boomsma J."/>
            <person name="Zhang G."/>
        </authorList>
    </citation>
    <scope>NUCLEOTIDE SEQUENCE [LARGE SCALE GENOMIC DNA]</scope>
    <source>
        <strain evidence="1">MS0001</strain>
        <tissue evidence="1">Whole body</tissue>
    </source>
</reference>
<name>A0A195CMP2_9HYME</name>
<gene>
    <name evidence="1" type="ORF">ALC62_07973</name>
</gene>
<organism evidence="1 2">
    <name type="scientific">Cyphomyrmex costatus</name>
    <dbReference type="NCBI Taxonomy" id="456900"/>
    <lineage>
        <taxon>Eukaryota</taxon>
        <taxon>Metazoa</taxon>
        <taxon>Ecdysozoa</taxon>
        <taxon>Arthropoda</taxon>
        <taxon>Hexapoda</taxon>
        <taxon>Insecta</taxon>
        <taxon>Pterygota</taxon>
        <taxon>Neoptera</taxon>
        <taxon>Endopterygota</taxon>
        <taxon>Hymenoptera</taxon>
        <taxon>Apocrita</taxon>
        <taxon>Aculeata</taxon>
        <taxon>Formicoidea</taxon>
        <taxon>Formicidae</taxon>
        <taxon>Myrmicinae</taxon>
        <taxon>Cyphomyrmex</taxon>
    </lineage>
</organism>
<proteinExistence type="predicted"/>
<protein>
    <submittedName>
        <fullName evidence="1">Uncharacterized protein</fullName>
    </submittedName>
</protein>
<dbReference type="EMBL" id="KQ977622">
    <property type="protein sequence ID" value="KYN01354.1"/>
    <property type="molecule type" value="Genomic_DNA"/>
</dbReference>
<keyword evidence="2" id="KW-1185">Reference proteome</keyword>
<accession>A0A195CMP2</accession>
<sequence length="170" mass="19167">MMPFLQTAHDQNYSDSRVATTVTLVIYPETNPRDPPSTAPSSGNGKNLAESVNAAHWLGNSGYPLHGAERGPYCAIKSNQRRRCLAARRVSRPFVLPSLPFFRMIVFFSFTLIRFNRPTAEGNNGRILLQDIEWNKRRTVVPYARIFAKGEAVPPSSSMRLAGYRERPRT</sequence>
<evidence type="ECO:0000313" key="2">
    <source>
        <dbReference type="Proteomes" id="UP000078542"/>
    </source>
</evidence>